<evidence type="ECO:0000256" key="5">
    <source>
        <dbReference type="ARBA" id="ARBA00022475"/>
    </source>
</evidence>
<keyword evidence="15" id="KW-0282">Flagellum</keyword>
<reference evidence="16" key="1">
    <citation type="journal article" date="2019" name="Int. J. Syst. Evol. Microbiol.">
        <title>The Global Catalogue of Microorganisms (GCM) 10K type strain sequencing project: providing services to taxonomists for standard genome sequencing and annotation.</title>
        <authorList>
            <consortium name="The Broad Institute Genomics Platform"/>
            <consortium name="The Broad Institute Genome Sequencing Center for Infectious Disease"/>
            <person name="Wu L."/>
            <person name="Ma J."/>
        </authorList>
    </citation>
    <scope>NUCLEOTIDE SEQUENCE [LARGE SCALE GENOMIC DNA]</scope>
    <source>
        <strain evidence="16">CCUG 55585</strain>
    </source>
</reference>
<dbReference type="InterPro" id="IPR005837">
    <property type="entry name" value="FliP"/>
</dbReference>
<name>A0ABW2YE34_9GAMM</name>
<keyword evidence="14" id="KW-0732">Signal</keyword>
<dbReference type="Proteomes" id="UP001597110">
    <property type="component" value="Unassembled WGS sequence"/>
</dbReference>
<dbReference type="InterPro" id="IPR005838">
    <property type="entry name" value="T3SS_IM_P"/>
</dbReference>
<evidence type="ECO:0000256" key="12">
    <source>
        <dbReference type="ARBA" id="ARBA00023225"/>
    </source>
</evidence>
<evidence type="ECO:0000256" key="7">
    <source>
        <dbReference type="ARBA" id="ARBA00022795"/>
    </source>
</evidence>
<keyword evidence="6 13" id="KW-0812">Transmembrane</keyword>
<dbReference type="Pfam" id="PF00813">
    <property type="entry name" value="FliP"/>
    <property type="match status" value="1"/>
</dbReference>
<dbReference type="PANTHER" id="PTHR30587:SF0">
    <property type="entry name" value="FLAGELLAR BIOSYNTHETIC PROTEIN FLIP"/>
    <property type="match status" value="1"/>
</dbReference>
<keyword evidence="9 13" id="KW-1133">Transmembrane helix</keyword>
<keyword evidence="5 13" id="KW-1003">Cell membrane</keyword>
<feature type="chain" id="PRO_5046596966" description="Flagellar biosynthetic protein FliP" evidence="14">
    <location>
        <begin position="32"/>
        <end position="253"/>
    </location>
</feature>
<evidence type="ECO:0000256" key="14">
    <source>
        <dbReference type="SAM" id="SignalP"/>
    </source>
</evidence>
<keyword evidence="7 13" id="KW-1005">Bacterial flagellum biogenesis</keyword>
<keyword evidence="15" id="KW-0966">Cell projection</keyword>
<dbReference type="PANTHER" id="PTHR30587">
    <property type="entry name" value="FLAGELLAR BIOSYNTHETIC PROTEIN FLIP"/>
    <property type="match status" value="1"/>
</dbReference>
<evidence type="ECO:0000256" key="4">
    <source>
        <dbReference type="ARBA" id="ARBA00022448"/>
    </source>
</evidence>
<evidence type="ECO:0000313" key="16">
    <source>
        <dbReference type="Proteomes" id="UP001597110"/>
    </source>
</evidence>
<feature type="transmembrane region" description="Helical" evidence="13">
    <location>
        <begin position="193"/>
        <end position="219"/>
    </location>
</feature>
<keyword evidence="11" id="KW-0975">Bacterial flagellum</keyword>
<keyword evidence="12 13" id="KW-1006">Bacterial flagellum protein export</keyword>
<dbReference type="PROSITE" id="PS01060">
    <property type="entry name" value="FLIP_1"/>
    <property type="match status" value="1"/>
</dbReference>
<feature type="transmembrane region" description="Helical" evidence="13">
    <location>
        <begin position="94"/>
        <end position="113"/>
    </location>
</feature>
<dbReference type="EMBL" id="JBHTIF010000003">
    <property type="protein sequence ID" value="MFD0726714.1"/>
    <property type="molecule type" value="Genomic_DNA"/>
</dbReference>
<dbReference type="NCBIfam" id="NF009438">
    <property type="entry name" value="PRK12797.1"/>
    <property type="match status" value="1"/>
</dbReference>
<dbReference type="PRINTS" id="PR00951">
    <property type="entry name" value="FLGBIOSNFLIP"/>
</dbReference>
<keyword evidence="16" id="KW-1185">Reference proteome</keyword>
<evidence type="ECO:0000256" key="11">
    <source>
        <dbReference type="ARBA" id="ARBA00023143"/>
    </source>
</evidence>
<proteinExistence type="inferred from homology"/>
<organism evidence="15 16">
    <name type="scientific">Lysobacter brunescens</name>
    <dbReference type="NCBI Taxonomy" id="262323"/>
    <lineage>
        <taxon>Bacteria</taxon>
        <taxon>Pseudomonadati</taxon>
        <taxon>Pseudomonadota</taxon>
        <taxon>Gammaproteobacteria</taxon>
        <taxon>Lysobacterales</taxon>
        <taxon>Lysobacteraceae</taxon>
        <taxon>Lysobacter</taxon>
    </lineage>
</organism>
<keyword evidence="4 13" id="KW-0813">Transport</keyword>
<protein>
    <recommendedName>
        <fullName evidence="3 13">Flagellar biosynthetic protein FliP</fullName>
    </recommendedName>
</protein>
<dbReference type="PRINTS" id="PR01302">
    <property type="entry name" value="TYPE3IMPPROT"/>
</dbReference>
<feature type="transmembrane region" description="Helical" evidence="13">
    <location>
        <begin position="55"/>
        <end position="82"/>
    </location>
</feature>
<evidence type="ECO:0000256" key="8">
    <source>
        <dbReference type="ARBA" id="ARBA00022927"/>
    </source>
</evidence>
<evidence type="ECO:0000256" key="13">
    <source>
        <dbReference type="RuleBase" id="RU362069"/>
    </source>
</evidence>
<dbReference type="RefSeq" id="WP_386824840.1">
    <property type="nucleotide sequence ID" value="NZ_JBHTIF010000003.1"/>
</dbReference>
<evidence type="ECO:0000256" key="1">
    <source>
        <dbReference type="ARBA" id="ARBA00003663"/>
    </source>
</evidence>
<comment type="caution">
    <text evidence="15">The sequence shown here is derived from an EMBL/GenBank/DDBJ whole genome shotgun (WGS) entry which is preliminary data.</text>
</comment>
<keyword evidence="10 13" id="KW-0472">Membrane</keyword>
<evidence type="ECO:0000313" key="15">
    <source>
        <dbReference type="EMBL" id="MFD0726714.1"/>
    </source>
</evidence>
<evidence type="ECO:0000256" key="2">
    <source>
        <dbReference type="ARBA" id="ARBA00006257"/>
    </source>
</evidence>
<keyword evidence="15" id="KW-0969">Cilium</keyword>
<feature type="signal peptide" evidence="14">
    <location>
        <begin position="1"/>
        <end position="31"/>
    </location>
</feature>
<evidence type="ECO:0000256" key="10">
    <source>
        <dbReference type="ARBA" id="ARBA00023136"/>
    </source>
</evidence>
<feature type="transmembrane region" description="Helical" evidence="13">
    <location>
        <begin position="231"/>
        <end position="252"/>
    </location>
</feature>
<keyword evidence="8 13" id="KW-0653">Protein transport</keyword>
<sequence>MNSDSRRQGSRLPWRVFALASLCCVAGAAFAADPVDMVGGVMKQDYSPVLRNFVALSMLSLIPVMLIGMTAFTRIVIVLSLLRHALGLPQTPPNSVIVALSICLTYFTMAPVVDEIDKVALTPYLAEQIDTREALERGAVPLRQFMIRQTRESDLRAVLEMARAPAPKSIEDIAMRHLAPAFLLSELKTAFQIGFVIFLPFLMIDLVVGSVLMALGMIMVPPATISLPLKILLFVLIDGWVLVSRALLSSYWS</sequence>
<dbReference type="PROSITE" id="PS01061">
    <property type="entry name" value="FLIP_2"/>
    <property type="match status" value="1"/>
</dbReference>
<dbReference type="NCBIfam" id="TIGR01103">
    <property type="entry name" value="fliP"/>
    <property type="match status" value="1"/>
</dbReference>
<comment type="subcellular location">
    <subcellularLocation>
        <location evidence="13">Cell membrane</location>
        <topology evidence="13">Multi-pass membrane protein</topology>
    </subcellularLocation>
    <subcellularLocation>
        <location evidence="13">Bacterial flagellum basal body</location>
    </subcellularLocation>
</comment>
<accession>A0ABW2YE34</accession>
<evidence type="ECO:0000256" key="9">
    <source>
        <dbReference type="ARBA" id="ARBA00022989"/>
    </source>
</evidence>
<gene>
    <name evidence="13 15" type="primary">fliP</name>
    <name evidence="15" type="ORF">ACFQ0E_14015</name>
</gene>
<evidence type="ECO:0000256" key="3">
    <source>
        <dbReference type="ARBA" id="ARBA00021714"/>
    </source>
</evidence>
<evidence type="ECO:0000256" key="6">
    <source>
        <dbReference type="ARBA" id="ARBA00022692"/>
    </source>
</evidence>
<comment type="similarity">
    <text evidence="2 13">Belongs to the FliP/MopC/SpaP family.</text>
</comment>
<comment type="function">
    <text evidence="1 13">Plays a role in the flagellum-specific transport system.</text>
</comment>